<dbReference type="PANTHER" id="PTHR46211">
    <property type="entry name" value="GLYCEROPHOSPHORYL DIESTER PHOSPHODIESTERASE"/>
    <property type="match status" value="1"/>
</dbReference>
<dbReference type="EMBL" id="DVMW01000024">
    <property type="protein sequence ID" value="HIU35488.1"/>
    <property type="molecule type" value="Genomic_DNA"/>
</dbReference>
<comment type="caution">
    <text evidence="2">The sequence shown here is derived from an EMBL/GenBank/DDBJ whole genome shotgun (WGS) entry which is preliminary data.</text>
</comment>
<feature type="domain" description="GP-PDE" evidence="1">
    <location>
        <begin position="51"/>
        <end position="324"/>
    </location>
</feature>
<dbReference type="Pfam" id="PF03009">
    <property type="entry name" value="GDPD"/>
    <property type="match status" value="1"/>
</dbReference>
<accession>A0A9D1LCG2</accession>
<dbReference type="Gene3D" id="3.20.20.190">
    <property type="entry name" value="Phosphatidylinositol (PI) phosphodiesterase"/>
    <property type="match status" value="1"/>
</dbReference>
<dbReference type="PANTHER" id="PTHR46211:SF14">
    <property type="entry name" value="GLYCEROPHOSPHODIESTER PHOSPHODIESTERASE"/>
    <property type="match status" value="1"/>
</dbReference>
<gene>
    <name evidence="2" type="ORF">IAC53_02635</name>
</gene>
<dbReference type="Proteomes" id="UP000824071">
    <property type="component" value="Unassembled WGS sequence"/>
</dbReference>
<dbReference type="GO" id="GO:0008081">
    <property type="term" value="F:phosphoric diester hydrolase activity"/>
    <property type="evidence" value="ECO:0007669"/>
    <property type="project" value="InterPro"/>
</dbReference>
<name>A0A9D1LCG2_9FIRM</name>
<evidence type="ECO:0000313" key="3">
    <source>
        <dbReference type="Proteomes" id="UP000824071"/>
    </source>
</evidence>
<reference evidence="2" key="1">
    <citation type="submission" date="2020-10" db="EMBL/GenBank/DDBJ databases">
        <authorList>
            <person name="Gilroy R."/>
        </authorList>
    </citation>
    <scope>NUCLEOTIDE SEQUENCE</scope>
    <source>
        <strain evidence="2">ChiGjej1B1-19959</strain>
    </source>
</reference>
<evidence type="ECO:0000313" key="2">
    <source>
        <dbReference type="EMBL" id="HIU35488.1"/>
    </source>
</evidence>
<reference evidence="2" key="2">
    <citation type="journal article" date="2021" name="PeerJ">
        <title>Extensive microbial diversity within the chicken gut microbiome revealed by metagenomics and culture.</title>
        <authorList>
            <person name="Gilroy R."/>
            <person name="Ravi A."/>
            <person name="Getino M."/>
            <person name="Pursley I."/>
            <person name="Horton D.L."/>
            <person name="Alikhan N.F."/>
            <person name="Baker D."/>
            <person name="Gharbi K."/>
            <person name="Hall N."/>
            <person name="Watson M."/>
            <person name="Adriaenssens E.M."/>
            <person name="Foster-Nyarko E."/>
            <person name="Jarju S."/>
            <person name="Secka A."/>
            <person name="Antonio M."/>
            <person name="Oren A."/>
            <person name="Chaudhuri R.R."/>
            <person name="La Ragione R."/>
            <person name="Hildebrand F."/>
            <person name="Pallen M.J."/>
        </authorList>
    </citation>
    <scope>NUCLEOTIDE SEQUENCE</scope>
    <source>
        <strain evidence="2">ChiGjej1B1-19959</strain>
    </source>
</reference>
<dbReference type="AlphaFoldDB" id="A0A9D1LCG2"/>
<dbReference type="GO" id="GO:0006629">
    <property type="term" value="P:lipid metabolic process"/>
    <property type="evidence" value="ECO:0007669"/>
    <property type="project" value="InterPro"/>
</dbReference>
<protein>
    <recommendedName>
        <fullName evidence="1">GP-PDE domain-containing protein</fullName>
    </recommendedName>
</protein>
<dbReference type="InterPro" id="IPR017946">
    <property type="entry name" value="PLC-like_Pdiesterase_TIM-brl"/>
</dbReference>
<dbReference type="SUPFAM" id="SSF51695">
    <property type="entry name" value="PLC-like phosphodiesterases"/>
    <property type="match status" value="1"/>
</dbReference>
<sequence length="328" mass="36497">MLTFGLLLAALMLLCGIGYLIVGHDYKDPVVPVPQTADPARNPYIAPTGQTMLAAHRLGGGIAPENTLLAFKTCVEVQKLPVDLFEFDVHLTKDGELVLLHDDTFDRTSNAEEAFGKKGVAPRDKTYGELMALNLGEHFKDAGGHTPYRGLRGDEIPADLHVARVEDVFAYFRDRKHYRFVIEIKDGKDAGRRAADRLYAAMERYDMLPRVVVGTFHGEISAYMTKAHPDMLRSAGIREVAGLYFSSLLRLKRAGKRYPFAALQIPTDDYVFQLGTSRLVNYAHAHNVAVQYWTINDPAEVERLQAIGADAVMSDHPEMAGRVLRRNG</sequence>
<dbReference type="InterPro" id="IPR030395">
    <property type="entry name" value="GP_PDE_dom"/>
</dbReference>
<proteinExistence type="predicted"/>
<dbReference type="PROSITE" id="PS51704">
    <property type="entry name" value="GP_PDE"/>
    <property type="match status" value="1"/>
</dbReference>
<organism evidence="2 3">
    <name type="scientific">Candidatus Fimenecus excrementigallinarum</name>
    <dbReference type="NCBI Taxonomy" id="2840816"/>
    <lineage>
        <taxon>Bacteria</taxon>
        <taxon>Bacillati</taxon>
        <taxon>Bacillota</taxon>
        <taxon>Clostridia</taxon>
        <taxon>Candidatus Fimenecus</taxon>
    </lineage>
</organism>
<evidence type="ECO:0000259" key="1">
    <source>
        <dbReference type="PROSITE" id="PS51704"/>
    </source>
</evidence>